<dbReference type="GO" id="GO:0045892">
    <property type="term" value="P:negative regulation of DNA-templated transcription"/>
    <property type="evidence" value="ECO:0007669"/>
    <property type="project" value="TreeGrafter"/>
</dbReference>
<evidence type="ECO:0000313" key="5">
    <source>
        <dbReference type="EMBL" id="SEB65579.1"/>
    </source>
</evidence>
<dbReference type="Pfam" id="PF00392">
    <property type="entry name" value="GntR"/>
    <property type="match status" value="1"/>
</dbReference>
<keyword evidence="2" id="KW-0238">DNA-binding</keyword>
<evidence type="ECO:0000256" key="1">
    <source>
        <dbReference type="ARBA" id="ARBA00023015"/>
    </source>
</evidence>
<dbReference type="SUPFAM" id="SSF46785">
    <property type="entry name" value="Winged helix' DNA-binding domain"/>
    <property type="match status" value="1"/>
</dbReference>
<evidence type="ECO:0000256" key="2">
    <source>
        <dbReference type="ARBA" id="ARBA00023125"/>
    </source>
</evidence>
<feature type="domain" description="HTH gntR-type" evidence="4">
    <location>
        <begin position="1"/>
        <end position="60"/>
    </location>
</feature>
<dbReference type="InterPro" id="IPR036388">
    <property type="entry name" value="WH-like_DNA-bd_sf"/>
</dbReference>
<dbReference type="Proteomes" id="UP000183561">
    <property type="component" value="Unassembled WGS sequence"/>
</dbReference>
<dbReference type="InterPro" id="IPR011663">
    <property type="entry name" value="UTRA"/>
</dbReference>
<organism evidence="5 6">
    <name type="scientific">Rhodococcus koreensis</name>
    <dbReference type="NCBI Taxonomy" id="99653"/>
    <lineage>
        <taxon>Bacteria</taxon>
        <taxon>Bacillati</taxon>
        <taxon>Actinomycetota</taxon>
        <taxon>Actinomycetes</taxon>
        <taxon>Mycobacteriales</taxon>
        <taxon>Nocardiaceae</taxon>
        <taxon>Rhodococcus</taxon>
    </lineage>
</organism>
<dbReference type="GO" id="GO:0003677">
    <property type="term" value="F:DNA binding"/>
    <property type="evidence" value="ECO:0007669"/>
    <property type="project" value="UniProtKB-KW"/>
</dbReference>
<evidence type="ECO:0000259" key="4">
    <source>
        <dbReference type="PROSITE" id="PS50949"/>
    </source>
</evidence>
<dbReference type="GO" id="GO:0003700">
    <property type="term" value="F:DNA-binding transcription factor activity"/>
    <property type="evidence" value="ECO:0007669"/>
    <property type="project" value="InterPro"/>
</dbReference>
<name>A0A1H4L481_9NOCA</name>
<reference evidence="6" key="1">
    <citation type="submission" date="2016-10" db="EMBL/GenBank/DDBJ databases">
        <authorList>
            <person name="Varghese N."/>
            <person name="Submissions S."/>
        </authorList>
    </citation>
    <scope>NUCLEOTIDE SEQUENCE [LARGE SCALE GENOMIC DNA]</scope>
    <source>
        <strain evidence="6">DSM 44498</strain>
    </source>
</reference>
<accession>A0A1H4L481</accession>
<dbReference type="PROSITE" id="PS50949">
    <property type="entry name" value="HTH_GNTR"/>
    <property type="match status" value="1"/>
</dbReference>
<keyword evidence="6" id="KW-1185">Reference proteome</keyword>
<sequence length="231" mass="25288">MLRRRLSDEFWTAGDRLPSEPVLAKQLEVSRVSLRAALAQLETEGLITRRHGSGTYVNSVRPLVRSLHNNIGADQLIRSKGHTPGIAEMSWRKIKADTKVAGCLGLKVGAPIVDLYRVRTSDETPVTIEHDYFSADLVPPGPITMGPSLYSFLSDICGAEVVFGVADLEPARAGSEYGAVFGVDPDELCMVIRQTDYTEAEQPVSYSVEYHLASAFDFQLIRRGPARPAGD</sequence>
<dbReference type="PRINTS" id="PR00035">
    <property type="entry name" value="HTHGNTR"/>
</dbReference>
<keyword evidence="1" id="KW-0805">Transcription regulation</keyword>
<evidence type="ECO:0000313" key="6">
    <source>
        <dbReference type="Proteomes" id="UP000183561"/>
    </source>
</evidence>
<dbReference type="Gene3D" id="3.40.1410.10">
    <property type="entry name" value="Chorismate lyase-like"/>
    <property type="match status" value="1"/>
</dbReference>
<dbReference type="SUPFAM" id="SSF64288">
    <property type="entry name" value="Chorismate lyase-like"/>
    <property type="match status" value="1"/>
</dbReference>
<evidence type="ECO:0000256" key="3">
    <source>
        <dbReference type="ARBA" id="ARBA00023163"/>
    </source>
</evidence>
<dbReference type="Gene3D" id="1.10.10.10">
    <property type="entry name" value="Winged helix-like DNA-binding domain superfamily/Winged helix DNA-binding domain"/>
    <property type="match status" value="1"/>
</dbReference>
<protein>
    <submittedName>
        <fullName evidence="5">Transcriptional regulator, GntR family</fullName>
    </submittedName>
</protein>
<proteinExistence type="predicted"/>
<dbReference type="InterPro" id="IPR036390">
    <property type="entry name" value="WH_DNA-bd_sf"/>
</dbReference>
<dbReference type="SMART" id="SM00345">
    <property type="entry name" value="HTH_GNTR"/>
    <property type="match status" value="1"/>
</dbReference>
<dbReference type="AlphaFoldDB" id="A0A1H4L481"/>
<dbReference type="SMART" id="SM00866">
    <property type="entry name" value="UTRA"/>
    <property type="match status" value="1"/>
</dbReference>
<dbReference type="InterPro" id="IPR028978">
    <property type="entry name" value="Chorismate_lyase_/UTRA_dom_sf"/>
</dbReference>
<dbReference type="InterPro" id="IPR050679">
    <property type="entry name" value="Bact_HTH_transcr_reg"/>
</dbReference>
<gene>
    <name evidence="5" type="ORF">SAMN04490239_1084</name>
</gene>
<dbReference type="CDD" id="cd07377">
    <property type="entry name" value="WHTH_GntR"/>
    <property type="match status" value="1"/>
</dbReference>
<dbReference type="Pfam" id="PF07702">
    <property type="entry name" value="UTRA"/>
    <property type="match status" value="1"/>
</dbReference>
<dbReference type="PANTHER" id="PTHR44846">
    <property type="entry name" value="MANNOSYL-D-GLYCERATE TRANSPORT/METABOLISM SYSTEM REPRESSOR MNGR-RELATED"/>
    <property type="match status" value="1"/>
</dbReference>
<dbReference type="InterPro" id="IPR000524">
    <property type="entry name" value="Tscrpt_reg_HTH_GntR"/>
</dbReference>
<dbReference type="EMBL" id="FNSV01000005">
    <property type="protein sequence ID" value="SEB65579.1"/>
    <property type="molecule type" value="Genomic_DNA"/>
</dbReference>
<keyword evidence="3" id="KW-0804">Transcription</keyword>
<dbReference type="PANTHER" id="PTHR44846:SF1">
    <property type="entry name" value="MANNOSYL-D-GLYCERATE TRANSPORT_METABOLISM SYSTEM REPRESSOR MNGR-RELATED"/>
    <property type="match status" value="1"/>
</dbReference>